<dbReference type="Pfam" id="PF03232">
    <property type="entry name" value="COQ7"/>
    <property type="match status" value="1"/>
</dbReference>
<dbReference type="EnsemblProtists" id="HpaT808605">
    <property type="protein sequence ID" value="HpaP808605"/>
    <property type="gene ID" value="HpaG808605"/>
</dbReference>
<dbReference type="OMA" id="NWLEENC"/>
<dbReference type="AlphaFoldDB" id="M4BQB6"/>
<evidence type="ECO:0000313" key="1">
    <source>
        <dbReference type="EnsemblProtists" id="HpaP808605"/>
    </source>
</evidence>
<accession>M4BQB6</accession>
<dbReference type="VEuPathDB" id="FungiDB:HpaG808605"/>
<reference evidence="2" key="1">
    <citation type="journal article" date="2010" name="Science">
        <title>Signatures of adaptation to obligate biotrophy in the Hyaloperonospora arabidopsidis genome.</title>
        <authorList>
            <person name="Baxter L."/>
            <person name="Tripathy S."/>
            <person name="Ishaque N."/>
            <person name="Boot N."/>
            <person name="Cabral A."/>
            <person name="Kemen E."/>
            <person name="Thines M."/>
            <person name="Ah-Fong A."/>
            <person name="Anderson R."/>
            <person name="Badejoko W."/>
            <person name="Bittner-Eddy P."/>
            <person name="Boore J.L."/>
            <person name="Chibucos M.C."/>
            <person name="Coates M."/>
            <person name="Dehal P."/>
            <person name="Delehaunty K."/>
            <person name="Dong S."/>
            <person name="Downton P."/>
            <person name="Dumas B."/>
            <person name="Fabro G."/>
            <person name="Fronick C."/>
            <person name="Fuerstenberg S.I."/>
            <person name="Fulton L."/>
            <person name="Gaulin E."/>
            <person name="Govers F."/>
            <person name="Hughes L."/>
            <person name="Humphray S."/>
            <person name="Jiang R.H."/>
            <person name="Judelson H."/>
            <person name="Kamoun S."/>
            <person name="Kyung K."/>
            <person name="Meijer H."/>
            <person name="Minx P."/>
            <person name="Morris P."/>
            <person name="Nelson J."/>
            <person name="Phuntumart V."/>
            <person name="Qutob D."/>
            <person name="Rehmany A."/>
            <person name="Rougon-Cardoso A."/>
            <person name="Ryden P."/>
            <person name="Torto-Alalibo T."/>
            <person name="Studholme D."/>
            <person name="Wang Y."/>
            <person name="Win J."/>
            <person name="Wood J."/>
            <person name="Clifton S.W."/>
            <person name="Rogers J."/>
            <person name="Van den Ackerveken G."/>
            <person name="Jones J.D."/>
            <person name="McDowell J.M."/>
            <person name="Beynon J."/>
            <person name="Tyler B.M."/>
        </authorList>
    </citation>
    <scope>NUCLEOTIDE SEQUENCE [LARGE SCALE GENOMIC DNA]</scope>
    <source>
        <strain evidence="2">Emoy2</strain>
    </source>
</reference>
<dbReference type="InParanoid" id="M4BQB6"/>
<dbReference type="STRING" id="559515.M4BQB6"/>
<keyword evidence="2" id="KW-1185">Reference proteome</keyword>
<organism evidence="1 2">
    <name type="scientific">Hyaloperonospora arabidopsidis (strain Emoy2)</name>
    <name type="common">Downy mildew agent</name>
    <name type="synonym">Peronospora arabidopsidis</name>
    <dbReference type="NCBI Taxonomy" id="559515"/>
    <lineage>
        <taxon>Eukaryota</taxon>
        <taxon>Sar</taxon>
        <taxon>Stramenopiles</taxon>
        <taxon>Oomycota</taxon>
        <taxon>Peronosporomycetes</taxon>
        <taxon>Peronosporales</taxon>
        <taxon>Peronosporaceae</taxon>
        <taxon>Hyaloperonospora</taxon>
    </lineage>
</organism>
<dbReference type="Proteomes" id="UP000011713">
    <property type="component" value="Unassembled WGS sequence"/>
</dbReference>
<name>M4BQB6_HYAAE</name>
<evidence type="ECO:0000313" key="2">
    <source>
        <dbReference type="Proteomes" id="UP000011713"/>
    </source>
</evidence>
<sequence>MITARSLTGARRAFSAHTRPNWLEKNCGGVPMHPQKQDSEVSAMLRGGHALQIASLKLLNAEVFCTVATSQVIQTYSRSHVEKLKELQGIEHKAVQRIEEGVRTKDFRFRPSLVIPAVELGSLAAGSVLSTLGDTISTSYVMGVKMAVSDFYNDQIREIYASKAEMVELKELFKAARDEEQGFVDAHTSASSVPNEASSDPVTTFAKASLKVLAQVARVV</sequence>
<proteinExistence type="predicted"/>
<dbReference type="eggNOG" id="ENOG502S8UD">
    <property type="taxonomic scope" value="Eukaryota"/>
</dbReference>
<reference evidence="1" key="2">
    <citation type="submission" date="2015-06" db="UniProtKB">
        <authorList>
            <consortium name="EnsemblProtists"/>
        </authorList>
    </citation>
    <scope>IDENTIFICATION</scope>
    <source>
        <strain evidence="1">Emoy2</strain>
    </source>
</reference>
<protein>
    <submittedName>
        <fullName evidence="1">Uncharacterized protein</fullName>
    </submittedName>
</protein>
<dbReference type="EMBL" id="JH598563">
    <property type="status" value="NOT_ANNOTATED_CDS"/>
    <property type="molecule type" value="Genomic_DNA"/>
</dbReference>
<dbReference type="HOGENOM" id="CLU_096998_0_0_1"/>